<keyword evidence="6" id="KW-1185">Reference proteome</keyword>
<feature type="domain" description="FAD-binding PCMH-type" evidence="4">
    <location>
        <begin position="36"/>
        <end position="208"/>
    </location>
</feature>
<comment type="caution">
    <text evidence="5">The sequence shown here is derived from an EMBL/GenBank/DDBJ whole genome shotgun (WGS) entry which is preliminary data.</text>
</comment>
<dbReference type="RefSeq" id="WP_377279912.1">
    <property type="nucleotide sequence ID" value="NZ_JBHSGL010000015.1"/>
</dbReference>
<dbReference type="Pfam" id="PF01565">
    <property type="entry name" value="FAD_binding_4"/>
    <property type="match status" value="1"/>
</dbReference>
<dbReference type="PANTHER" id="PTHR43762:SF1">
    <property type="entry name" value="D-ARABINONO-1,4-LACTONE OXIDASE"/>
    <property type="match status" value="1"/>
</dbReference>
<proteinExistence type="predicted"/>
<evidence type="ECO:0000256" key="1">
    <source>
        <dbReference type="ARBA" id="ARBA00022630"/>
    </source>
</evidence>
<organism evidence="5 6">
    <name type="scientific">Planococcus dechangensis</name>
    <dbReference type="NCBI Taxonomy" id="1176255"/>
    <lineage>
        <taxon>Bacteria</taxon>
        <taxon>Bacillati</taxon>
        <taxon>Bacillota</taxon>
        <taxon>Bacilli</taxon>
        <taxon>Bacillales</taxon>
        <taxon>Caryophanaceae</taxon>
        <taxon>Planococcus</taxon>
    </lineage>
</organism>
<name>A0ABV9MH95_9BACL</name>
<accession>A0ABV9MH95</accession>
<dbReference type="SUPFAM" id="SSF56176">
    <property type="entry name" value="FAD-binding/transporter-associated domain-like"/>
    <property type="match status" value="1"/>
</dbReference>
<dbReference type="PANTHER" id="PTHR43762">
    <property type="entry name" value="L-GULONOLACTONE OXIDASE"/>
    <property type="match status" value="1"/>
</dbReference>
<evidence type="ECO:0000259" key="4">
    <source>
        <dbReference type="PROSITE" id="PS51387"/>
    </source>
</evidence>
<dbReference type="EMBL" id="JBHSGL010000015">
    <property type="protein sequence ID" value="MFC4714185.1"/>
    <property type="molecule type" value="Genomic_DNA"/>
</dbReference>
<dbReference type="Gene3D" id="1.10.45.10">
    <property type="entry name" value="Vanillyl-alcohol Oxidase, Chain A, domain 4"/>
    <property type="match status" value="1"/>
</dbReference>
<keyword evidence="2" id="KW-0274">FAD</keyword>
<dbReference type="InterPro" id="IPR010031">
    <property type="entry name" value="FAD_lactone_oxidase-like"/>
</dbReference>
<dbReference type="InterPro" id="IPR007173">
    <property type="entry name" value="ALO_C"/>
</dbReference>
<dbReference type="Pfam" id="PF04030">
    <property type="entry name" value="ALO"/>
    <property type="match status" value="1"/>
</dbReference>
<dbReference type="Gene3D" id="3.30.465.10">
    <property type="match status" value="1"/>
</dbReference>
<dbReference type="SUPFAM" id="SSF55103">
    <property type="entry name" value="FAD-linked oxidases, C-terminal domain"/>
    <property type="match status" value="1"/>
</dbReference>
<dbReference type="InterPro" id="IPR016171">
    <property type="entry name" value="Vanillyl_alc_oxidase_C-sub2"/>
</dbReference>
<dbReference type="InterPro" id="IPR016164">
    <property type="entry name" value="FAD-linked_Oxase-like_C"/>
</dbReference>
<sequence length="476" mass="54585">MKRYLMLLVYITFLFLSIHYFTEQSAEPIAEDQSRLLPVKMKAIKATDSTSEIQQVILDANSEGSPIAIAGMQHSQGGHTVYPDGILLDMKPYNKVLRFDAQKKTITIQSGATWRDIQDYINPYGLALKVSQSQNIFTIGGSISVNAHGLDIQNGSLIDTVESLRLLDANGEILTLSSDQNPELFQAVVGGYGLFGVILDVTLKLTDDEMYEIHSEQLQYDEYSDYFNENVRADESMKMHLARISLSPDSFLEDMYVINYQNMEREGLPMEPQKLKQETLIAVPKFFLGLARLNEQGKKVFWKTQKTYSASIDGKLMSRNNVMRSDSEFMEYNHPENTEILQEYFVPVENFEAYIDDLRETLIDEDEFNLLNITIRYVEKNEEAVLSYAKEDMFSLVLLINQGTDAKSIEDTGRVVRNMIDVTLDHGGSYYLPYFGYPTKGQMAEAYPRTSEFFDLKKEYDPNGRFVNIFYEEYKQ</sequence>
<dbReference type="InterPro" id="IPR036318">
    <property type="entry name" value="FAD-bd_PCMH-like_sf"/>
</dbReference>
<evidence type="ECO:0000256" key="2">
    <source>
        <dbReference type="ARBA" id="ARBA00022827"/>
    </source>
</evidence>
<dbReference type="InterPro" id="IPR006094">
    <property type="entry name" value="Oxid_FAD_bind_N"/>
</dbReference>
<evidence type="ECO:0000313" key="6">
    <source>
        <dbReference type="Proteomes" id="UP001595932"/>
    </source>
</evidence>
<dbReference type="Proteomes" id="UP001595932">
    <property type="component" value="Unassembled WGS sequence"/>
</dbReference>
<gene>
    <name evidence="5" type="ORF">ACFO5U_15150</name>
</gene>
<reference evidence="6" key="1">
    <citation type="journal article" date="2019" name="Int. J. Syst. Evol. Microbiol.">
        <title>The Global Catalogue of Microorganisms (GCM) 10K type strain sequencing project: providing services to taxonomists for standard genome sequencing and annotation.</title>
        <authorList>
            <consortium name="The Broad Institute Genomics Platform"/>
            <consortium name="The Broad Institute Genome Sequencing Center for Infectious Disease"/>
            <person name="Wu L."/>
            <person name="Ma J."/>
        </authorList>
    </citation>
    <scope>NUCLEOTIDE SEQUENCE [LARGE SCALE GENOMIC DNA]</scope>
    <source>
        <strain evidence="6">CGMCC 1.12151</strain>
    </source>
</reference>
<dbReference type="InterPro" id="IPR016166">
    <property type="entry name" value="FAD-bd_PCMH"/>
</dbReference>
<dbReference type="PROSITE" id="PS51387">
    <property type="entry name" value="FAD_PCMH"/>
    <property type="match status" value="1"/>
</dbReference>
<evidence type="ECO:0000256" key="3">
    <source>
        <dbReference type="ARBA" id="ARBA00023002"/>
    </source>
</evidence>
<protein>
    <submittedName>
        <fullName evidence="5">FAD-binding protein</fullName>
    </submittedName>
</protein>
<evidence type="ECO:0000313" key="5">
    <source>
        <dbReference type="EMBL" id="MFC4714185.1"/>
    </source>
</evidence>
<keyword evidence="3" id="KW-0560">Oxidoreductase</keyword>
<keyword evidence="1" id="KW-0285">Flavoprotein</keyword>
<dbReference type="InterPro" id="IPR016169">
    <property type="entry name" value="FAD-bd_PCMH_sub2"/>
</dbReference>